<proteinExistence type="inferred from homology"/>
<dbReference type="Pfam" id="PF02575">
    <property type="entry name" value="YbaB_DNA_bd"/>
    <property type="match status" value="1"/>
</dbReference>
<dbReference type="Proteomes" id="UP000198736">
    <property type="component" value="Unassembled WGS sequence"/>
</dbReference>
<protein>
    <recommendedName>
        <fullName evidence="2">Nucleoid-associated protein COMA2_20013</fullName>
    </recommendedName>
</protein>
<dbReference type="PANTHER" id="PTHR33449:SF1">
    <property type="entry name" value="NUCLEOID-ASSOCIATED PROTEIN YBAB"/>
    <property type="match status" value="1"/>
</dbReference>
<keyword evidence="5" id="KW-1185">Reference proteome</keyword>
<dbReference type="AlphaFoldDB" id="A0A0S4LE84"/>
<keyword evidence="1 2" id="KW-0238">DNA-binding</keyword>
<name>A0A0S4LE84_9BACT</name>
<dbReference type="PIRSF" id="PIRSF004555">
    <property type="entry name" value="UCP004555"/>
    <property type="match status" value="1"/>
</dbReference>
<dbReference type="InterPro" id="IPR004401">
    <property type="entry name" value="YbaB/EbfC"/>
</dbReference>
<feature type="coiled-coil region" evidence="3">
    <location>
        <begin position="8"/>
        <end position="35"/>
    </location>
</feature>
<dbReference type="GO" id="GO:0005829">
    <property type="term" value="C:cytosol"/>
    <property type="evidence" value="ECO:0007669"/>
    <property type="project" value="TreeGrafter"/>
</dbReference>
<dbReference type="PANTHER" id="PTHR33449">
    <property type="entry name" value="NUCLEOID-ASSOCIATED PROTEIN YBAB"/>
    <property type="match status" value="1"/>
</dbReference>
<dbReference type="HAMAP" id="MF_00274">
    <property type="entry name" value="DNA_YbaB_EbfC"/>
    <property type="match status" value="1"/>
</dbReference>
<dbReference type="OrthoDB" id="9803080at2"/>
<keyword evidence="2" id="KW-0963">Cytoplasm</keyword>
<evidence type="ECO:0000256" key="3">
    <source>
        <dbReference type="SAM" id="Coils"/>
    </source>
</evidence>
<comment type="subunit">
    <text evidence="2">Homodimer.</text>
</comment>
<dbReference type="EMBL" id="CZPZ01000012">
    <property type="protein sequence ID" value="CUS34960.1"/>
    <property type="molecule type" value="Genomic_DNA"/>
</dbReference>
<dbReference type="NCBIfam" id="TIGR00103">
    <property type="entry name" value="DNA_YbaB_EbfC"/>
    <property type="match status" value="1"/>
</dbReference>
<comment type="subcellular location">
    <subcellularLocation>
        <location evidence="2">Cytoplasm</location>
        <location evidence="2">Nucleoid</location>
    </subcellularLocation>
</comment>
<dbReference type="RefSeq" id="WP_090896372.1">
    <property type="nucleotide sequence ID" value="NZ_CZPZ01000012.1"/>
</dbReference>
<accession>A0A0S4LE84</accession>
<dbReference type="SUPFAM" id="SSF82607">
    <property type="entry name" value="YbaB-like"/>
    <property type="match status" value="1"/>
</dbReference>
<dbReference type="STRING" id="1742973.COMA2_20013"/>
<keyword evidence="3" id="KW-0175">Coiled coil</keyword>
<reference evidence="5" key="1">
    <citation type="submission" date="2015-10" db="EMBL/GenBank/DDBJ databases">
        <authorList>
            <person name="Luecker S."/>
            <person name="Luecker S."/>
        </authorList>
    </citation>
    <scope>NUCLEOTIDE SEQUENCE [LARGE SCALE GENOMIC DNA]</scope>
</reference>
<evidence type="ECO:0000256" key="2">
    <source>
        <dbReference type="HAMAP-Rule" id="MF_00274"/>
    </source>
</evidence>
<dbReference type="GO" id="GO:0043590">
    <property type="term" value="C:bacterial nucleoid"/>
    <property type="evidence" value="ECO:0007669"/>
    <property type="project" value="UniProtKB-UniRule"/>
</dbReference>
<sequence>MKNPFGNMSNILKQAQAMQEQMAKIQEQAASKTASGTAGGGIVTITANGAMQIVSVAIDPEVVKSGDVDMLQDLVVAATNDALRKAKELMEGEMKALTGGMKIPGLF</sequence>
<organism evidence="4 5">
    <name type="scientific">Candidatus Nitrospira nitrificans</name>
    <dbReference type="NCBI Taxonomy" id="1742973"/>
    <lineage>
        <taxon>Bacteria</taxon>
        <taxon>Pseudomonadati</taxon>
        <taxon>Nitrospirota</taxon>
        <taxon>Nitrospiria</taxon>
        <taxon>Nitrospirales</taxon>
        <taxon>Nitrospiraceae</taxon>
        <taxon>Nitrospira</taxon>
    </lineage>
</organism>
<evidence type="ECO:0000313" key="4">
    <source>
        <dbReference type="EMBL" id="CUS34960.1"/>
    </source>
</evidence>
<dbReference type="GO" id="GO:0003677">
    <property type="term" value="F:DNA binding"/>
    <property type="evidence" value="ECO:0007669"/>
    <property type="project" value="UniProtKB-UniRule"/>
</dbReference>
<comment type="similarity">
    <text evidence="2">Belongs to the YbaB/EbfC family.</text>
</comment>
<comment type="function">
    <text evidence="2">Binds to DNA and alters its conformation. May be involved in regulation of gene expression, nucleoid organization and DNA protection.</text>
</comment>
<dbReference type="InterPro" id="IPR036894">
    <property type="entry name" value="YbaB-like_sf"/>
</dbReference>
<gene>
    <name evidence="4" type="primary">ybaB</name>
    <name evidence="4" type="ORF">COMA2_20013</name>
</gene>
<evidence type="ECO:0000313" key="5">
    <source>
        <dbReference type="Proteomes" id="UP000198736"/>
    </source>
</evidence>
<dbReference type="Gene3D" id="3.30.1310.10">
    <property type="entry name" value="Nucleoid-associated protein YbaB-like domain"/>
    <property type="match status" value="1"/>
</dbReference>
<evidence type="ECO:0000256" key="1">
    <source>
        <dbReference type="ARBA" id="ARBA00023125"/>
    </source>
</evidence>